<protein>
    <submittedName>
        <fullName evidence="2">Uncharacterized protein</fullName>
    </submittedName>
</protein>
<dbReference type="RefSeq" id="XP_042996125.1">
    <property type="nucleotide sequence ID" value="XM_043140191.1"/>
</dbReference>
<dbReference type="AlphaFoldDB" id="A0A8E5MG29"/>
<evidence type="ECO:0000256" key="1">
    <source>
        <dbReference type="SAM" id="MobiDB-lite"/>
    </source>
</evidence>
<organism evidence="2 3">
    <name type="scientific">Ustilaginoidea virens</name>
    <name type="common">Rice false smut fungus</name>
    <name type="synonym">Villosiclava virens</name>
    <dbReference type="NCBI Taxonomy" id="1159556"/>
    <lineage>
        <taxon>Eukaryota</taxon>
        <taxon>Fungi</taxon>
        <taxon>Dikarya</taxon>
        <taxon>Ascomycota</taxon>
        <taxon>Pezizomycotina</taxon>
        <taxon>Sordariomycetes</taxon>
        <taxon>Hypocreomycetidae</taxon>
        <taxon>Hypocreales</taxon>
        <taxon>Clavicipitaceae</taxon>
        <taxon>Ustilaginoidea</taxon>
    </lineage>
</organism>
<dbReference type="KEGG" id="uvi:66063471"/>
<dbReference type="GeneID" id="66063471"/>
<accession>A0A8E5MG29</accession>
<keyword evidence="3" id="KW-1185">Reference proteome</keyword>
<dbReference type="Proteomes" id="UP000027002">
    <property type="component" value="Chromosome 2"/>
</dbReference>
<name>A0A8E5MG29_USTVR</name>
<evidence type="ECO:0000313" key="2">
    <source>
        <dbReference type="EMBL" id="QUC18452.1"/>
    </source>
</evidence>
<feature type="region of interest" description="Disordered" evidence="1">
    <location>
        <begin position="44"/>
        <end position="87"/>
    </location>
</feature>
<sequence>MAVDVYYGAAPYRAAQSTDYAKTRMTAKNTKNTKITNMALSAVRTDQAPGGEGTLDRDTLPAGPLAQMPGKQQAGGHHALPAGSSDG</sequence>
<evidence type="ECO:0000313" key="3">
    <source>
        <dbReference type="Proteomes" id="UP000027002"/>
    </source>
</evidence>
<reference evidence="2" key="1">
    <citation type="submission" date="2020-03" db="EMBL/GenBank/DDBJ databases">
        <title>A mixture of massive structural variations and highly conserved coding sequences in Ustilaginoidea virens genome.</title>
        <authorList>
            <person name="Zhang K."/>
            <person name="Zhao Z."/>
            <person name="Zhang Z."/>
            <person name="Li Y."/>
            <person name="Hsiang T."/>
            <person name="Sun W."/>
        </authorList>
    </citation>
    <scope>NUCLEOTIDE SEQUENCE</scope>
    <source>
        <strain evidence="2">UV-8b</strain>
    </source>
</reference>
<gene>
    <name evidence="2" type="ORF">UV8b_02693</name>
</gene>
<proteinExistence type="predicted"/>
<dbReference type="EMBL" id="CP072754">
    <property type="protein sequence ID" value="QUC18452.1"/>
    <property type="molecule type" value="Genomic_DNA"/>
</dbReference>